<keyword evidence="2" id="KW-1185">Reference proteome</keyword>
<organism evidence="1 2">
    <name type="scientific">Araneus ventricosus</name>
    <name type="common">Orbweaver spider</name>
    <name type="synonym">Epeira ventricosa</name>
    <dbReference type="NCBI Taxonomy" id="182803"/>
    <lineage>
        <taxon>Eukaryota</taxon>
        <taxon>Metazoa</taxon>
        <taxon>Ecdysozoa</taxon>
        <taxon>Arthropoda</taxon>
        <taxon>Chelicerata</taxon>
        <taxon>Arachnida</taxon>
        <taxon>Araneae</taxon>
        <taxon>Araneomorphae</taxon>
        <taxon>Entelegynae</taxon>
        <taxon>Araneoidea</taxon>
        <taxon>Araneidae</taxon>
        <taxon>Araneus</taxon>
    </lineage>
</organism>
<reference evidence="1 2" key="1">
    <citation type="journal article" date="2019" name="Sci. Rep.">
        <title>Orb-weaving spider Araneus ventricosus genome elucidates the spidroin gene catalogue.</title>
        <authorList>
            <person name="Kono N."/>
            <person name="Nakamura H."/>
            <person name="Ohtoshi R."/>
            <person name="Moran D.A.P."/>
            <person name="Shinohara A."/>
            <person name="Yoshida Y."/>
            <person name="Fujiwara M."/>
            <person name="Mori M."/>
            <person name="Tomita M."/>
            <person name="Arakawa K."/>
        </authorList>
    </citation>
    <scope>NUCLEOTIDE SEQUENCE [LARGE SCALE GENOMIC DNA]</scope>
</reference>
<name>A0A4Y2B618_ARAVE</name>
<dbReference type="AlphaFoldDB" id="A0A4Y2B618"/>
<evidence type="ECO:0000313" key="1">
    <source>
        <dbReference type="EMBL" id="GBL87772.1"/>
    </source>
</evidence>
<dbReference type="EMBL" id="BGPR01000055">
    <property type="protein sequence ID" value="GBL87772.1"/>
    <property type="molecule type" value="Genomic_DNA"/>
</dbReference>
<sequence>MRLVATAARCRTDYSHHPILFFVGNSDNDLADNHAKLATTDGENMNVQTPLSCVKFKITKKLMKDWQYNWKIMTQIRGRGPGVFLPCVNKKLLVHNKCLVYFLTGHGRFPCHLHRFKKPNSHLCPCGRPGDADHYGFHCPLIKRYHLKEPALNHRVEWFKKLLKNRECILRLAKIFRLCGDMCNRLNSLNPARVRIQVSQKLE</sequence>
<protein>
    <submittedName>
        <fullName evidence="1">Uncharacterized protein</fullName>
    </submittedName>
</protein>
<dbReference type="Proteomes" id="UP000499080">
    <property type="component" value="Unassembled WGS sequence"/>
</dbReference>
<gene>
    <name evidence="1" type="ORF">AVEN_81371_1</name>
</gene>
<proteinExistence type="predicted"/>
<comment type="caution">
    <text evidence="1">The sequence shown here is derived from an EMBL/GenBank/DDBJ whole genome shotgun (WGS) entry which is preliminary data.</text>
</comment>
<accession>A0A4Y2B618</accession>
<dbReference type="OrthoDB" id="8068635at2759"/>
<evidence type="ECO:0000313" key="2">
    <source>
        <dbReference type="Proteomes" id="UP000499080"/>
    </source>
</evidence>